<keyword evidence="3" id="KW-1185">Reference proteome</keyword>
<protein>
    <recommendedName>
        <fullName evidence="1">Mmc1 C-terminal domain-containing protein</fullName>
    </recommendedName>
</protein>
<name>A0ABP1DF69_9APHY</name>
<dbReference type="EMBL" id="OZ037947">
    <property type="protein sequence ID" value="CAL1706480.1"/>
    <property type="molecule type" value="Genomic_DNA"/>
</dbReference>
<reference evidence="3" key="1">
    <citation type="submission" date="2024-04" db="EMBL/GenBank/DDBJ databases">
        <authorList>
            <person name="Shaw F."/>
            <person name="Minotto A."/>
        </authorList>
    </citation>
    <scope>NUCLEOTIDE SEQUENCE [LARGE SCALE GENOMIC DNA]</scope>
</reference>
<evidence type="ECO:0000313" key="3">
    <source>
        <dbReference type="Proteomes" id="UP001497453"/>
    </source>
</evidence>
<dbReference type="Proteomes" id="UP001497453">
    <property type="component" value="Chromosome 4"/>
</dbReference>
<sequence length="610" mass="66861">MPSCTRSPLNSLTLVRPKTLQNILYSRNSLPRHAFRRIRRHTSTAVTMKSTRNLPSQPTIPETLTALHKTAAFLPRILPRRPEAVSETQAVEFWNEVLDTTRDGLNLAGGERVARIVVYGSDEHSGARELVTALLEDPFASEALKQSVRERWKSGDDNSGLFIRHDPPPSSGSMNTLTLQSSWLQQFLIPIEVHELPSTPGSQLKAIIPLFAADIPIIVCNPVTTPLKGIFSDHGLPIHHPNAILVITSSSATHQSVEDIYPVPPSLRILFVDPTRALQGLQALSSDPGSAVAVQRYQDDFTESGVIDVTSSISNILSNSESDLLASLRTQTALHAVLAALSACRFVLADAKNETDGVHIGICDLRDGVAELEARIGIEVLGTDESNEVKEAVTQAKQEIKVVMDRLTWWRLLWKVDDIAEIVTTSVHTTWCRNLEDKLIYHAGRLAVMQKSLGTAAHTLLRSYAQSSPFHSPVLHNTVAQIETSPSYTVKPSALTGPIHFRRNQLSYPTNMLHASAQRITIGMGSSVLGGFGIAWAGWAGELGILGAYGPGLSTETAAGLGMFGAVLGVRWAVGRWEKAKKKWWQDWDRVGEGLERDLKVSISHPETYR</sequence>
<dbReference type="PANTHER" id="PTHR38644">
    <property type="entry name" value="EXPRESSED PROTEIN"/>
    <property type="match status" value="1"/>
</dbReference>
<evidence type="ECO:0000313" key="2">
    <source>
        <dbReference type="EMBL" id="CAL1706480.1"/>
    </source>
</evidence>
<feature type="domain" description="Mmc1 C-terminal" evidence="1">
    <location>
        <begin position="403"/>
        <end position="586"/>
    </location>
</feature>
<dbReference type="InterPro" id="IPR056196">
    <property type="entry name" value="Mmc1_C"/>
</dbReference>
<evidence type="ECO:0000259" key="1">
    <source>
        <dbReference type="Pfam" id="PF23868"/>
    </source>
</evidence>
<organism evidence="2 3">
    <name type="scientific">Somion occarium</name>
    <dbReference type="NCBI Taxonomy" id="3059160"/>
    <lineage>
        <taxon>Eukaryota</taxon>
        <taxon>Fungi</taxon>
        <taxon>Dikarya</taxon>
        <taxon>Basidiomycota</taxon>
        <taxon>Agaricomycotina</taxon>
        <taxon>Agaricomycetes</taxon>
        <taxon>Polyporales</taxon>
        <taxon>Cerrenaceae</taxon>
        <taxon>Somion</taxon>
    </lineage>
</organism>
<gene>
    <name evidence="2" type="ORF">GFSPODELE1_LOCUS5889</name>
</gene>
<dbReference type="Pfam" id="PF23868">
    <property type="entry name" value="Mmc1_C"/>
    <property type="match status" value="1"/>
</dbReference>
<dbReference type="PANTHER" id="PTHR38644:SF1">
    <property type="entry name" value="EXPRESSED PROTEIN"/>
    <property type="match status" value="1"/>
</dbReference>
<accession>A0ABP1DF69</accession>
<proteinExistence type="predicted"/>